<gene>
    <name evidence="9" type="ORF">OS493_029593</name>
</gene>
<evidence type="ECO:0000256" key="4">
    <source>
        <dbReference type="ARBA" id="ARBA00022605"/>
    </source>
</evidence>
<dbReference type="PANTHER" id="PTHR21039:SF0">
    <property type="entry name" value="HISTIDINOL-PHOSPHATASE"/>
    <property type="match status" value="1"/>
</dbReference>
<reference evidence="9" key="1">
    <citation type="submission" date="2023-01" db="EMBL/GenBank/DDBJ databases">
        <title>Genome assembly of the deep-sea coral Lophelia pertusa.</title>
        <authorList>
            <person name="Herrera S."/>
            <person name="Cordes E."/>
        </authorList>
    </citation>
    <scope>NUCLEOTIDE SEQUENCE</scope>
    <source>
        <strain evidence="9">USNM1676648</strain>
        <tissue evidence="9">Polyp</tissue>
    </source>
</reference>
<comment type="similarity">
    <text evidence="2">Belongs to the PHP hydrolase family. HisK subfamily.</text>
</comment>
<dbReference type="PANTHER" id="PTHR21039">
    <property type="entry name" value="HISTIDINOL PHOSPHATASE-RELATED"/>
    <property type="match status" value="1"/>
</dbReference>
<evidence type="ECO:0000256" key="3">
    <source>
        <dbReference type="ARBA" id="ARBA00013085"/>
    </source>
</evidence>
<dbReference type="Pfam" id="PF02811">
    <property type="entry name" value="PHP"/>
    <property type="match status" value="1"/>
</dbReference>
<feature type="domain" description="PHP" evidence="8">
    <location>
        <begin position="5"/>
        <end position="210"/>
    </location>
</feature>
<dbReference type="CDD" id="cd12110">
    <property type="entry name" value="PHP_HisPPase_Hisj_like"/>
    <property type="match status" value="1"/>
</dbReference>
<evidence type="ECO:0000256" key="1">
    <source>
        <dbReference type="ARBA" id="ARBA00004970"/>
    </source>
</evidence>
<dbReference type="EC" id="3.1.3.15" evidence="3"/>
<dbReference type="GO" id="GO:0004401">
    <property type="term" value="F:histidinol-phosphatase activity"/>
    <property type="evidence" value="ECO:0007669"/>
    <property type="project" value="UniProtKB-EC"/>
</dbReference>
<proteinExistence type="inferred from homology"/>
<dbReference type="GO" id="GO:0005737">
    <property type="term" value="C:cytoplasm"/>
    <property type="evidence" value="ECO:0007669"/>
    <property type="project" value="TreeGrafter"/>
</dbReference>
<dbReference type="InterPro" id="IPR004013">
    <property type="entry name" value="PHP_dom"/>
</dbReference>
<keyword evidence="5" id="KW-0378">Hydrolase</keyword>
<evidence type="ECO:0000256" key="2">
    <source>
        <dbReference type="ARBA" id="ARBA00009152"/>
    </source>
</evidence>
<dbReference type="EMBL" id="MU825426">
    <property type="protein sequence ID" value="KAJ7389695.1"/>
    <property type="molecule type" value="Genomic_DNA"/>
</dbReference>
<evidence type="ECO:0000256" key="7">
    <source>
        <dbReference type="ARBA" id="ARBA00049158"/>
    </source>
</evidence>
<dbReference type="AlphaFoldDB" id="A0A9W9ZYC4"/>
<comment type="caution">
    <text evidence="9">The sequence shown here is derived from an EMBL/GenBank/DDBJ whole genome shotgun (WGS) entry which is preliminary data.</text>
</comment>
<dbReference type="InterPro" id="IPR010140">
    <property type="entry name" value="Histidinol_P_phosphatase_HisJ"/>
</dbReference>
<protein>
    <recommendedName>
        <fullName evidence="3">histidinol-phosphatase</fullName>
        <ecNumber evidence="3">3.1.3.15</ecNumber>
    </recommendedName>
</protein>
<evidence type="ECO:0000256" key="5">
    <source>
        <dbReference type="ARBA" id="ARBA00022801"/>
    </source>
</evidence>
<evidence type="ECO:0000256" key="6">
    <source>
        <dbReference type="ARBA" id="ARBA00023102"/>
    </source>
</evidence>
<dbReference type="OrthoDB" id="5957391at2759"/>
<dbReference type="GO" id="GO:0000105">
    <property type="term" value="P:L-histidine biosynthetic process"/>
    <property type="evidence" value="ECO:0007669"/>
    <property type="project" value="UniProtKB-KW"/>
</dbReference>
<dbReference type="Gene3D" id="3.20.20.140">
    <property type="entry name" value="Metal-dependent hydrolases"/>
    <property type="match status" value="1"/>
</dbReference>
<evidence type="ECO:0000259" key="8">
    <source>
        <dbReference type="Pfam" id="PF02811"/>
    </source>
</evidence>
<dbReference type="SUPFAM" id="SSF89550">
    <property type="entry name" value="PHP domain-like"/>
    <property type="match status" value="1"/>
</dbReference>
<keyword evidence="10" id="KW-1185">Reference proteome</keyword>
<dbReference type="NCBIfam" id="TIGR01856">
    <property type="entry name" value="hisJ_fam"/>
    <property type="match status" value="1"/>
</dbReference>
<comment type="pathway">
    <text evidence="1">Amino-acid biosynthesis; L-histidine biosynthesis; L-histidine from 5-phospho-alpha-D-ribose 1-diphosphate: step 8/9.</text>
</comment>
<evidence type="ECO:0000313" key="10">
    <source>
        <dbReference type="Proteomes" id="UP001163046"/>
    </source>
</evidence>
<keyword evidence="6" id="KW-0368">Histidine biosynthesis</keyword>
<name>A0A9W9ZYC4_9CNID</name>
<dbReference type="InterPro" id="IPR016195">
    <property type="entry name" value="Pol/histidinol_Pase-like"/>
</dbReference>
<organism evidence="9 10">
    <name type="scientific">Desmophyllum pertusum</name>
    <dbReference type="NCBI Taxonomy" id="174260"/>
    <lineage>
        <taxon>Eukaryota</taxon>
        <taxon>Metazoa</taxon>
        <taxon>Cnidaria</taxon>
        <taxon>Anthozoa</taxon>
        <taxon>Hexacorallia</taxon>
        <taxon>Scleractinia</taxon>
        <taxon>Caryophylliina</taxon>
        <taxon>Caryophylliidae</taxon>
        <taxon>Desmophyllum</taxon>
    </lineage>
</organism>
<comment type="catalytic activity">
    <reaction evidence="7">
        <text>L-histidinol phosphate + H2O = L-histidinol + phosphate</text>
        <dbReference type="Rhea" id="RHEA:14465"/>
        <dbReference type="ChEBI" id="CHEBI:15377"/>
        <dbReference type="ChEBI" id="CHEBI:43474"/>
        <dbReference type="ChEBI" id="CHEBI:57699"/>
        <dbReference type="ChEBI" id="CHEBI:57980"/>
        <dbReference type="EC" id="3.1.3.15"/>
    </reaction>
</comment>
<dbReference type="Proteomes" id="UP001163046">
    <property type="component" value="Unassembled WGS sequence"/>
</dbReference>
<accession>A0A9W9ZYC4</accession>
<sequence length="313" mass="36417">MPVSMHSHSGQFCKHAFCSLEEVVMRAIEVGFTHYGLSEHMPRYEPEDLYEEEIEEDLAPTDLQNMFEDFVKEARRLQEKYKDKICLIVGLETDVIREDSFDRIRKLKKDLELDYIVGSVHHVDGIPTDFSRELFEKAETLAGGTEKVMCRYYDLQYQLIKELQPEIIGHFDVIRIYRADFQMTDLIWEKIVRNIELGISYGALFEINTAGASPRKNLKHPYPHTQILKYLLDSGAKLTLSDDAHGTGDVGFWYNNLPQYLATHNVSDLYYLERALVTNASMEQENRVTCKKMTDCLNHPFWSQCVDILEKDQ</sequence>
<keyword evidence="4" id="KW-0028">Amino-acid biosynthesis</keyword>
<evidence type="ECO:0000313" key="9">
    <source>
        <dbReference type="EMBL" id="KAJ7389695.1"/>
    </source>
</evidence>